<keyword evidence="6" id="KW-0158">Chromosome</keyword>
<feature type="compositionally biased region" description="Low complexity" evidence="11">
    <location>
        <begin position="874"/>
        <end position="886"/>
    </location>
</feature>
<evidence type="ECO:0000256" key="10">
    <source>
        <dbReference type="RuleBase" id="RU361260"/>
    </source>
</evidence>
<comment type="function">
    <text evidence="1">Core component of nucleosome. Nucleosomes wrap and compact DNA into chromatin, limiting DNA accessibility to the cellular machineries which require DNA as a template. Histones thereby play a central role in transcription regulation, DNA repair, DNA replication and chromosomal stability. DNA accessibility is regulated via a complex set of post-translational modifications of histones, also called histone code, and nucleosome remodeling.</text>
</comment>
<dbReference type="PANTHER" id="PTHR23430">
    <property type="entry name" value="HISTONE H2A"/>
    <property type="match status" value="1"/>
</dbReference>
<keyword evidence="8" id="KW-0539">Nucleus</keyword>
<feature type="compositionally biased region" description="Low complexity" evidence="11">
    <location>
        <begin position="367"/>
        <end position="396"/>
    </location>
</feature>
<dbReference type="InterPro" id="IPR007125">
    <property type="entry name" value="H2A/H2B/H3"/>
</dbReference>
<dbReference type="InterPro" id="IPR009072">
    <property type="entry name" value="Histone-fold"/>
</dbReference>
<comment type="similarity">
    <text evidence="4">Belongs to the histone H2A family.</text>
</comment>
<dbReference type="OrthoDB" id="513486at2759"/>
<evidence type="ECO:0000256" key="7">
    <source>
        <dbReference type="ARBA" id="ARBA00023125"/>
    </source>
</evidence>
<protein>
    <recommendedName>
        <fullName evidence="10">Formin-like protein</fullName>
    </recommendedName>
</protein>
<evidence type="ECO:0000256" key="2">
    <source>
        <dbReference type="ARBA" id="ARBA00004123"/>
    </source>
</evidence>
<feature type="region of interest" description="Disordered" evidence="11">
    <location>
        <begin position="480"/>
        <end position="518"/>
    </location>
</feature>
<evidence type="ECO:0000256" key="9">
    <source>
        <dbReference type="ARBA" id="ARBA00023269"/>
    </source>
</evidence>
<dbReference type="PRINTS" id="PR00620">
    <property type="entry name" value="HISTONEH2A"/>
</dbReference>
<dbReference type="InterPro" id="IPR032458">
    <property type="entry name" value="Histone_H2A_CS"/>
</dbReference>
<evidence type="ECO:0000313" key="14">
    <source>
        <dbReference type="Proteomes" id="UP000239899"/>
    </source>
</evidence>
<gene>
    <name evidence="13" type="ORF">C2E21_8099</name>
</gene>
<feature type="compositionally biased region" description="Gly residues" evidence="11">
    <location>
        <begin position="187"/>
        <end position="198"/>
    </location>
</feature>
<dbReference type="InterPro" id="IPR002119">
    <property type="entry name" value="Histone_H2A"/>
</dbReference>
<dbReference type="STRING" id="3076.A0A2P6TFK4"/>
<accession>A0A2P6TFK4</accession>
<feature type="compositionally biased region" description="Pro residues" evidence="11">
    <location>
        <begin position="319"/>
        <end position="330"/>
    </location>
</feature>
<sequence length="886" mass="90811">MSGRGKGKTSGKKAVSKSSKAGLQFPVGRIARYLKKGRYAERIGAGAPVYLAAVLEYLAAEVLELAGNAARDNKKTRIIPRHIQLAVRNDEELSKLLAGVTIAEGGVLPNIHSVLLPKKSGKKAEALLTLLSEFDFGGDAAACSAASRPAADELAEFSVGLRLKQQLLARRAERLARFLRLQLPAGSPGGTPRGGSSGGRSPARGATPCGPGSRAACHGLPERGSSAVRRGLSPSGRGKAQWSPVSIVDGTVLASDTCSTPGSACSIGSIGSTASSSGSCPAACAALSPVPCALATASGSSSGNGAEASSGPAAATGPKPAPPAPPLPPPLGVLRLGVRVMPPTQLNVLSPAITPRARLVSPSKPPAAQQPGTALRAAAAAVPAPADAAAGGSRAGTPPPPPLPSQSGQLPSHLVAPLPPEGVERRPIHFDAVKARNAAGSVWEQPPEDAPPAEEEKAPVQQVAAAIRVDALDRLFAKQLPGTASGSPAGSPQRPTAPPAAPVADDDASSVCSSPRSVRGSLALGQRRPIVRIFTGGRKAVNIEILLRKLGSASQVAQAIAELDTTRLPPDVLRELQANLPDASELEALHAYLDSGGDASQLGKAEQLFVALRGTARLQQRLQVLSFMGSLPEAAGEVAQPLGRIAEALDQLRASGQLRLLLHTALRLGNALNAGRKAPQRGIRLASLRKLADTRSMDGSTTLVHYLAALMLDSAPGVLVLGKPGGQCNAVPTARHWTFAELDKQLAAINSGISLVRREQEAAACSGERRQLGALAGQAGALVQRAQLMLAAAKDKAAATLKFLGEDVPAEPALSQVEPKRMLTDLSDFFALLWRAHADGERMSVCLATLQQQEGSAATTADSDEAHPSGEGEGQLSEGQLPAAQA</sequence>
<keyword evidence="9" id="KW-0544">Nucleosome core</keyword>
<evidence type="ECO:0000256" key="11">
    <source>
        <dbReference type="SAM" id="MobiDB-lite"/>
    </source>
</evidence>
<evidence type="ECO:0000256" key="1">
    <source>
        <dbReference type="ARBA" id="ARBA00002001"/>
    </source>
</evidence>
<dbReference type="PROSITE" id="PS51444">
    <property type="entry name" value="FH2"/>
    <property type="match status" value="1"/>
</dbReference>
<keyword evidence="14" id="KW-1185">Reference proteome</keyword>
<dbReference type="Proteomes" id="UP000239899">
    <property type="component" value="Unassembled WGS sequence"/>
</dbReference>
<dbReference type="Gene3D" id="1.20.58.2220">
    <property type="entry name" value="Formin, FH2 domain"/>
    <property type="match status" value="1"/>
</dbReference>
<dbReference type="InterPro" id="IPR015425">
    <property type="entry name" value="FH2_Formin"/>
</dbReference>
<dbReference type="FunFam" id="1.10.20.10:FF:000009">
    <property type="entry name" value="Histone H2A"/>
    <property type="match status" value="1"/>
</dbReference>
<dbReference type="GO" id="GO:0003677">
    <property type="term" value="F:DNA binding"/>
    <property type="evidence" value="ECO:0007669"/>
    <property type="project" value="UniProtKB-KW"/>
</dbReference>
<feature type="region of interest" description="Disordered" evidence="11">
    <location>
        <begin position="296"/>
        <end position="330"/>
    </location>
</feature>
<feature type="region of interest" description="Disordered" evidence="11">
    <location>
        <begin position="183"/>
        <end position="242"/>
    </location>
</feature>
<dbReference type="SUPFAM" id="SSF47113">
    <property type="entry name" value="Histone-fold"/>
    <property type="match status" value="1"/>
</dbReference>
<feature type="compositionally biased region" description="Low complexity" evidence="11">
    <location>
        <begin position="296"/>
        <end position="318"/>
    </location>
</feature>
<evidence type="ECO:0000259" key="12">
    <source>
        <dbReference type="PROSITE" id="PS51444"/>
    </source>
</evidence>
<keyword evidence="7" id="KW-0238">DNA-binding</keyword>
<dbReference type="PROSITE" id="PS00046">
    <property type="entry name" value="HISTONE_H2A"/>
    <property type="match status" value="1"/>
</dbReference>
<dbReference type="Pfam" id="PF16211">
    <property type="entry name" value="Histone_H2A_C"/>
    <property type="match status" value="1"/>
</dbReference>
<comment type="subunit">
    <text evidence="5">The nucleosome is a histone octamer containing two molecules each of H2A, H2B, H3 and H4 assembled in one H3-H4 heterotetramer and two H2A-H2B heterodimers. The octamer wraps approximately 147 bp of DNA.</text>
</comment>
<evidence type="ECO:0000256" key="8">
    <source>
        <dbReference type="ARBA" id="ARBA00023242"/>
    </source>
</evidence>
<dbReference type="GO" id="GO:0030527">
    <property type="term" value="F:structural constituent of chromatin"/>
    <property type="evidence" value="ECO:0007669"/>
    <property type="project" value="InterPro"/>
</dbReference>
<dbReference type="EMBL" id="LHPG02000018">
    <property type="protein sequence ID" value="PRW32884.1"/>
    <property type="molecule type" value="Genomic_DNA"/>
</dbReference>
<dbReference type="GO" id="GO:0000786">
    <property type="term" value="C:nucleosome"/>
    <property type="evidence" value="ECO:0007669"/>
    <property type="project" value="UniProtKB-KW"/>
</dbReference>
<feature type="region of interest" description="Disordered" evidence="11">
    <location>
        <begin position="358"/>
        <end position="422"/>
    </location>
</feature>
<dbReference type="GO" id="GO:0046982">
    <property type="term" value="F:protein heterodimerization activity"/>
    <property type="evidence" value="ECO:0007669"/>
    <property type="project" value="InterPro"/>
</dbReference>
<evidence type="ECO:0000256" key="4">
    <source>
        <dbReference type="ARBA" id="ARBA00010691"/>
    </source>
</evidence>
<evidence type="ECO:0000256" key="3">
    <source>
        <dbReference type="ARBA" id="ARBA00004286"/>
    </source>
</evidence>
<dbReference type="Pfam" id="PF00125">
    <property type="entry name" value="Histone"/>
    <property type="match status" value="1"/>
</dbReference>
<dbReference type="AlphaFoldDB" id="A0A2P6TFK4"/>
<organism evidence="13 14">
    <name type="scientific">Chlorella sorokiniana</name>
    <name type="common">Freshwater green alga</name>
    <dbReference type="NCBI Taxonomy" id="3076"/>
    <lineage>
        <taxon>Eukaryota</taxon>
        <taxon>Viridiplantae</taxon>
        <taxon>Chlorophyta</taxon>
        <taxon>core chlorophytes</taxon>
        <taxon>Trebouxiophyceae</taxon>
        <taxon>Chlorellales</taxon>
        <taxon>Chlorellaceae</taxon>
        <taxon>Chlorella clade</taxon>
        <taxon>Chlorella</taxon>
    </lineage>
</organism>
<proteinExistence type="inferred from homology"/>
<feature type="domain" description="FH2" evidence="12">
    <location>
        <begin position="415"/>
        <end position="859"/>
    </location>
</feature>
<name>A0A2P6TFK4_CHLSO</name>
<comment type="caution">
    <text evidence="13">The sequence shown here is derived from an EMBL/GenBank/DDBJ whole genome shotgun (WGS) entry which is preliminary data.</text>
</comment>
<reference evidence="13 14" key="1">
    <citation type="journal article" date="2018" name="Plant J.">
        <title>Genome sequences of Chlorella sorokiniana UTEX 1602 and Micractinium conductrix SAG 241.80: implications to maltose excretion by a green alga.</title>
        <authorList>
            <person name="Arriola M.B."/>
            <person name="Velmurugan N."/>
            <person name="Zhang Y."/>
            <person name="Plunkett M.H."/>
            <person name="Hondzo H."/>
            <person name="Barney B.M."/>
        </authorList>
    </citation>
    <scope>NUCLEOTIDE SEQUENCE [LARGE SCALE GENOMIC DNA]</scope>
    <source>
        <strain evidence="14">UTEX 1602</strain>
    </source>
</reference>
<dbReference type="GO" id="GO:0005634">
    <property type="term" value="C:nucleus"/>
    <property type="evidence" value="ECO:0007669"/>
    <property type="project" value="UniProtKB-SubCell"/>
</dbReference>
<dbReference type="Pfam" id="PF02181">
    <property type="entry name" value="FH2"/>
    <property type="match status" value="1"/>
</dbReference>
<dbReference type="CDD" id="cd00074">
    <property type="entry name" value="HFD_H2A"/>
    <property type="match status" value="1"/>
</dbReference>
<evidence type="ECO:0000313" key="13">
    <source>
        <dbReference type="EMBL" id="PRW32884.1"/>
    </source>
</evidence>
<comment type="subcellular location">
    <subcellularLocation>
        <location evidence="3">Chromosome</location>
    </subcellularLocation>
    <subcellularLocation>
        <location evidence="2">Nucleus</location>
    </subcellularLocation>
</comment>
<feature type="region of interest" description="Disordered" evidence="11">
    <location>
        <begin position="438"/>
        <end position="459"/>
    </location>
</feature>
<dbReference type="InterPro" id="IPR032454">
    <property type="entry name" value="Histone_H2A_C"/>
</dbReference>
<dbReference type="InterPro" id="IPR042201">
    <property type="entry name" value="FH2_Formin_sf"/>
</dbReference>
<evidence type="ECO:0000256" key="6">
    <source>
        <dbReference type="ARBA" id="ARBA00022454"/>
    </source>
</evidence>
<feature type="compositionally biased region" description="Polar residues" evidence="11">
    <location>
        <begin position="482"/>
        <end position="494"/>
    </location>
</feature>
<dbReference type="Gene3D" id="1.10.20.10">
    <property type="entry name" value="Histone, subunit A"/>
    <property type="match status" value="1"/>
</dbReference>
<feature type="region of interest" description="Disordered" evidence="11">
    <location>
        <begin position="853"/>
        <end position="886"/>
    </location>
</feature>
<dbReference type="SUPFAM" id="SSF101447">
    <property type="entry name" value="Formin homology 2 domain (FH2 domain)"/>
    <property type="match status" value="1"/>
</dbReference>
<evidence type="ECO:0000256" key="5">
    <source>
        <dbReference type="ARBA" id="ARBA00011538"/>
    </source>
</evidence>
<dbReference type="SMART" id="SM00414">
    <property type="entry name" value="H2A"/>
    <property type="match status" value="1"/>
</dbReference>
<comment type="similarity">
    <text evidence="10">Belongs to the formin-like family.</text>
</comment>
<dbReference type="SMART" id="SM00498">
    <property type="entry name" value="FH2"/>
    <property type="match status" value="1"/>
</dbReference>